<dbReference type="EMBL" id="RJPW01000009">
    <property type="protein sequence ID" value="RSJ92284.1"/>
    <property type="molecule type" value="Genomic_DNA"/>
</dbReference>
<sequence>MLTMPSKEDANVDFLYQIADSVAISDKFKYTINDFAKENQIKLHENFWYLGNLMKHKLQVQIPFGNSGPSYIGSDKEKKRFSKLNKLYWEIISYKEYIEYFTYIDNIKFVELIVSNLGETYDEDIDIKLMVPKGCLLKHNNLLYPGENIIEEIQEIELDELLFKIEESDSVDAYAYFQIIPSNIERININPLIAYTTRPGYEDQKYNYKNSLEHIFIYKNFTNSEFDILRFGIEYLKHNSSMAFPSILMFENVPQTVEYEITSKHIPDVVKGKIHLKID</sequence>
<reference evidence="1 2" key="1">
    <citation type="submission" date="2018-11" db="EMBL/GenBank/DDBJ databases">
        <title>Species Designations Belie Phenotypic and Genotypic Heterogeneity in Oral Streptococci.</title>
        <authorList>
            <person name="Velsko I."/>
        </authorList>
    </citation>
    <scope>NUCLEOTIDE SEQUENCE [LARGE SCALE GENOMIC DNA]</scope>
    <source>
        <strain evidence="1 2">BCC22</strain>
    </source>
</reference>
<evidence type="ECO:0000313" key="2">
    <source>
        <dbReference type="Proteomes" id="UP000271520"/>
    </source>
</evidence>
<gene>
    <name evidence="1" type="ORF">D8788_06520</name>
</gene>
<dbReference type="Proteomes" id="UP000271520">
    <property type="component" value="Unassembled WGS sequence"/>
</dbReference>
<name>A0A428H942_STRMT</name>
<evidence type="ECO:0000313" key="1">
    <source>
        <dbReference type="EMBL" id="RSJ92284.1"/>
    </source>
</evidence>
<organism evidence="1 2">
    <name type="scientific">Streptococcus mitis</name>
    <dbReference type="NCBI Taxonomy" id="28037"/>
    <lineage>
        <taxon>Bacteria</taxon>
        <taxon>Bacillati</taxon>
        <taxon>Bacillota</taxon>
        <taxon>Bacilli</taxon>
        <taxon>Lactobacillales</taxon>
        <taxon>Streptococcaceae</taxon>
        <taxon>Streptococcus</taxon>
        <taxon>Streptococcus mitis group</taxon>
    </lineage>
</organism>
<protein>
    <submittedName>
        <fullName evidence="1">Uncharacterized protein</fullName>
    </submittedName>
</protein>
<comment type="caution">
    <text evidence="1">The sequence shown here is derived from an EMBL/GenBank/DDBJ whole genome shotgun (WGS) entry which is preliminary data.</text>
</comment>
<accession>A0A428H942</accession>
<proteinExistence type="predicted"/>
<dbReference type="AlphaFoldDB" id="A0A428H942"/>